<dbReference type="InterPro" id="IPR032093">
    <property type="entry name" value="PhoD_N"/>
</dbReference>
<dbReference type="CDD" id="cd07389">
    <property type="entry name" value="MPP_PhoD"/>
    <property type="match status" value="1"/>
</dbReference>
<protein>
    <submittedName>
        <fullName evidence="3">Alkaline phosphatase D</fullName>
        <ecNumber evidence="3">3.1.3.1</ecNumber>
    </submittedName>
</protein>
<keyword evidence="4" id="KW-1185">Reference proteome</keyword>
<dbReference type="SUPFAM" id="SSF56300">
    <property type="entry name" value="Metallo-dependent phosphatases"/>
    <property type="match status" value="1"/>
</dbReference>
<dbReference type="PANTHER" id="PTHR43606:SF2">
    <property type="entry name" value="ALKALINE PHOSPHATASE FAMILY PROTEIN (AFU_ORTHOLOGUE AFUA_5G03860)"/>
    <property type="match status" value="1"/>
</dbReference>
<accession>A0A1S1HEU9</accession>
<dbReference type="EC" id="3.1.3.1" evidence="3"/>
<dbReference type="Gene3D" id="2.60.40.380">
    <property type="entry name" value="Purple acid phosphatase-like, N-terminal"/>
    <property type="match status" value="1"/>
</dbReference>
<dbReference type="RefSeq" id="WP_217494724.1">
    <property type="nucleotide sequence ID" value="NZ_MIPT01000001.1"/>
</dbReference>
<dbReference type="Pfam" id="PF09423">
    <property type="entry name" value="PhoD"/>
    <property type="match status" value="1"/>
</dbReference>
<comment type="caution">
    <text evidence="3">The sequence shown here is derived from an EMBL/GenBank/DDBJ whole genome shotgun (WGS) entry which is preliminary data.</text>
</comment>
<keyword evidence="3" id="KW-0378">Hydrolase</keyword>
<proteinExistence type="predicted"/>
<evidence type="ECO:0000313" key="3">
    <source>
        <dbReference type="EMBL" id="OHT20618.1"/>
    </source>
</evidence>
<dbReference type="Proteomes" id="UP000179467">
    <property type="component" value="Unassembled WGS sequence"/>
</dbReference>
<feature type="domain" description="Phospholipase D N-terminal" evidence="2">
    <location>
        <begin position="49"/>
        <end position="146"/>
    </location>
</feature>
<dbReference type="AlphaFoldDB" id="A0A1S1HEU9"/>
<dbReference type="GO" id="GO:0004035">
    <property type="term" value="F:alkaline phosphatase activity"/>
    <property type="evidence" value="ECO:0007669"/>
    <property type="project" value="UniProtKB-EC"/>
</dbReference>
<evidence type="ECO:0000259" key="1">
    <source>
        <dbReference type="Pfam" id="PF09423"/>
    </source>
</evidence>
<dbReference type="EMBL" id="MIPT01000001">
    <property type="protein sequence ID" value="OHT20618.1"/>
    <property type="molecule type" value="Genomic_DNA"/>
</dbReference>
<dbReference type="Gene3D" id="3.60.21.70">
    <property type="entry name" value="PhoD-like phosphatase"/>
    <property type="match status" value="1"/>
</dbReference>
<reference evidence="3 4" key="1">
    <citation type="submission" date="2016-09" db="EMBL/GenBank/DDBJ databases">
        <title>Metabolic pathway, cell adaptation mechanisms and a novel monoxygenase revealed through proteogenomic-transcription analysis of a Sphingomonas haloaromaticamans strain degrading the fungicide ortho-phenylphenol.</title>
        <authorList>
            <person name="Perruchon C."/>
            <person name="Papadopoulou E.S."/>
            <person name="Rousidou C."/>
            <person name="Vasileiadis S."/>
            <person name="Tanou G."/>
            <person name="Amoutzias G."/>
            <person name="Molassiotis A."/>
            <person name="Karpouzas D.G."/>
        </authorList>
    </citation>
    <scope>NUCLEOTIDE SEQUENCE [LARGE SCALE GENOMIC DNA]</scope>
    <source>
        <strain evidence="3 4">P3</strain>
    </source>
</reference>
<dbReference type="InterPro" id="IPR018946">
    <property type="entry name" value="PhoD-like_MPP"/>
</dbReference>
<sequence length="531" mass="58633">MLKLIVPKPATLKLDRRQLIKAGGSFALIAGISRSPLLAAPLGANPFALGVAAGDPWPDGFVIWTRLAPRPLDEHGGMPAAHVPVRWEVAEDQGFARVVRKGEATALPELAHSVHVEVDGLLPHRRYWYRFATAGSDLSPVGTARTAPLAGALVDRLRIGVGGCQHYEMGYYDAWKHLAAEPDLDLIFHYGDYIYEDAAMPLGPQGKRNNIRQHAGDEIYSIDDYRRRYAQYKSDPDLQADHAACAFAASFDDHEIDNNWASDFDQDGTDPAIFALRRYAALQAWYEHMPVRKAQFPIAGGLTAYRRLDFGRLMRMHVLDTRSYRSDQPCGDNGGKSACPPEAHMQPDMLGKAQEAWLDDGLGNDAAWNLLAQQVIVMPIDLRPADAEEPRHGTDLWDGYRPARERLIASIRRHGLSNVVIATGDHHKHMAGAVPADDDRLDGEKVAVEFLSTSITSGGNGVGTAGLEHIVRNNPQIDLYADQRGYQLFEITPKLWKTDIKVLDRVDRTGGKLSTLASYTVEPGRPALHRS</sequence>
<gene>
    <name evidence="3" type="primary">phoD_2</name>
    <name evidence="3" type="ORF">BHE75_02617</name>
</gene>
<organism evidence="3 4">
    <name type="scientific">Edaphosphingomonas haloaromaticamans</name>
    <dbReference type="NCBI Taxonomy" id="653954"/>
    <lineage>
        <taxon>Bacteria</taxon>
        <taxon>Pseudomonadati</taxon>
        <taxon>Pseudomonadota</taxon>
        <taxon>Alphaproteobacteria</taxon>
        <taxon>Sphingomonadales</taxon>
        <taxon>Rhizorhabdaceae</taxon>
        <taxon>Edaphosphingomonas</taxon>
    </lineage>
</organism>
<dbReference type="InterPro" id="IPR029052">
    <property type="entry name" value="Metallo-depent_PP-like"/>
</dbReference>
<name>A0A1S1HEU9_9SPHN</name>
<evidence type="ECO:0000313" key="4">
    <source>
        <dbReference type="Proteomes" id="UP000179467"/>
    </source>
</evidence>
<evidence type="ECO:0000259" key="2">
    <source>
        <dbReference type="Pfam" id="PF16655"/>
    </source>
</evidence>
<feature type="domain" description="PhoD-like phosphatase metallophosphatase" evidence="1">
    <location>
        <begin position="162"/>
        <end position="499"/>
    </location>
</feature>
<dbReference type="Pfam" id="PF16655">
    <property type="entry name" value="PhoD_N"/>
    <property type="match status" value="1"/>
</dbReference>
<dbReference type="InterPro" id="IPR038607">
    <property type="entry name" value="PhoD-like_sf"/>
</dbReference>
<dbReference type="InterPro" id="IPR052900">
    <property type="entry name" value="Phospholipid_Metab_Enz"/>
</dbReference>
<dbReference type="PANTHER" id="PTHR43606">
    <property type="entry name" value="PHOSPHATASE, PUTATIVE (AFU_ORTHOLOGUE AFUA_6G08710)-RELATED"/>
    <property type="match status" value="1"/>
</dbReference>